<dbReference type="RefSeq" id="WP_139880559.1">
    <property type="nucleotide sequence ID" value="NZ_VFBM01000002.1"/>
</dbReference>
<comment type="caution">
    <text evidence="1">The sequence shown here is derived from an EMBL/GenBank/DDBJ whole genome shotgun (WGS) entry which is preliminary data.</text>
</comment>
<evidence type="ECO:0000313" key="2">
    <source>
        <dbReference type="Proteomes" id="UP000314285"/>
    </source>
</evidence>
<gene>
    <name evidence="1" type="ORF">FHY67_04305</name>
</gene>
<dbReference type="Pfam" id="PF07927">
    <property type="entry name" value="HicA_toxin"/>
    <property type="match status" value="1"/>
</dbReference>
<dbReference type="AlphaFoldDB" id="A0A8H2K4Z7"/>
<evidence type="ECO:0000313" key="1">
    <source>
        <dbReference type="EMBL" id="TNX93666.1"/>
    </source>
</evidence>
<dbReference type="GO" id="GO:0003729">
    <property type="term" value="F:mRNA binding"/>
    <property type="evidence" value="ECO:0007669"/>
    <property type="project" value="InterPro"/>
</dbReference>
<sequence length="91" mass="10637">MSKHQKLLEKLRRKPMPKDYTWDDLVTLLGHYGYELRTKTGSSHCRFVGRDKHVIMTSKPHPNNTLKGGHINQALEAIERYEALYMSPKED</sequence>
<dbReference type="EMBL" id="VFBM01000002">
    <property type="protein sequence ID" value="TNX93666.1"/>
    <property type="molecule type" value="Genomic_DNA"/>
</dbReference>
<proteinExistence type="predicted"/>
<accession>A0A8H2K4Z7</accession>
<organism evidence="1 2">
    <name type="scientific">Acinetobacter radioresistens</name>
    <dbReference type="NCBI Taxonomy" id="40216"/>
    <lineage>
        <taxon>Bacteria</taxon>
        <taxon>Pseudomonadati</taxon>
        <taxon>Pseudomonadota</taxon>
        <taxon>Gammaproteobacteria</taxon>
        <taxon>Moraxellales</taxon>
        <taxon>Moraxellaceae</taxon>
        <taxon>Acinetobacter</taxon>
    </lineage>
</organism>
<dbReference type="InterPro" id="IPR012933">
    <property type="entry name" value="HicA_mRNA_interferase"/>
</dbReference>
<dbReference type="SUPFAM" id="SSF54786">
    <property type="entry name" value="YcfA/nrd intein domain"/>
    <property type="match status" value="1"/>
</dbReference>
<reference evidence="1 2" key="1">
    <citation type="submission" date="2019-06" db="EMBL/GenBank/DDBJ databases">
        <title>Genome of Acinetobacter radioresistens APH1, a phenol degrading strain.</title>
        <authorList>
            <person name="Liu Y."/>
        </authorList>
    </citation>
    <scope>NUCLEOTIDE SEQUENCE [LARGE SCALE GENOMIC DNA]</scope>
    <source>
        <strain evidence="1 2">APH1</strain>
    </source>
</reference>
<dbReference type="Proteomes" id="UP000314285">
    <property type="component" value="Unassembled WGS sequence"/>
</dbReference>
<name>A0A8H2K4Z7_ACIRA</name>
<protein>
    <submittedName>
        <fullName evidence="1">Type II toxin-antitoxin system HicA family toxin</fullName>
    </submittedName>
</protein>